<dbReference type="InterPro" id="IPR036770">
    <property type="entry name" value="Ankyrin_rpt-contain_sf"/>
</dbReference>
<dbReference type="EMBL" id="NKCI01000015">
    <property type="protein sequence ID" value="RSL68919.1"/>
    <property type="molecule type" value="Genomic_DNA"/>
</dbReference>
<name>A0A428QUE1_9HYPO</name>
<dbReference type="AlphaFoldDB" id="A0A428QUE1"/>
<dbReference type="SUPFAM" id="SSF48403">
    <property type="entry name" value="Ankyrin repeat"/>
    <property type="match status" value="1"/>
</dbReference>
<evidence type="ECO:0000313" key="1">
    <source>
        <dbReference type="EMBL" id="RSL68919.1"/>
    </source>
</evidence>
<dbReference type="Proteomes" id="UP000288168">
    <property type="component" value="Unassembled WGS sequence"/>
</dbReference>
<comment type="caution">
    <text evidence="1">The sequence shown here is derived from an EMBL/GenBank/DDBJ whole genome shotgun (WGS) entry which is preliminary data.</text>
</comment>
<organism evidence="1 2">
    <name type="scientific">Fusarium duplospermum</name>
    <dbReference type="NCBI Taxonomy" id="1325734"/>
    <lineage>
        <taxon>Eukaryota</taxon>
        <taxon>Fungi</taxon>
        <taxon>Dikarya</taxon>
        <taxon>Ascomycota</taxon>
        <taxon>Pezizomycotina</taxon>
        <taxon>Sordariomycetes</taxon>
        <taxon>Hypocreomycetidae</taxon>
        <taxon>Hypocreales</taxon>
        <taxon>Nectriaceae</taxon>
        <taxon>Fusarium</taxon>
        <taxon>Fusarium solani species complex</taxon>
    </lineage>
</organism>
<evidence type="ECO:0000313" key="2">
    <source>
        <dbReference type="Proteomes" id="UP000288168"/>
    </source>
</evidence>
<accession>A0A428QUE1</accession>
<sequence length="980" mass="111216">MAECSGSLYGKLKNIPDEIETLKKNTQLFIDLLWMISGDFDGPINAQVHSLHVTHRVTSILHEAAKESEELALLLENLSANNSSSTRRKWSAVVSVTKEKGIAERCRRIESLKLTLQLWYQHQNDARLRRVEQQLSKITHSQNAVQTSMGLLVLGSNTAIVKRLDLHEDPVPSLKGPLGHRRRQPRRNAAFCTCHPSGSSAYLSIYSLQLFYSQEISHLPNCHHRDGSTSWSCGVRALSPKIQMMVGIQLGGWTFSMVGRLSPHNVVDPEESPAFIAIHEASEALRLLGPRREISIQQPKYWLEASTSDGLWVSYLKPISVELRMQEEVRLIFDTLFRNLLEAFESGKASPSDHRANGATLLHDFVHAAMDCVSLHEPLYQILDDIVKLLVAGNVDPNAYMSGTGKFKTPFYCMSLHLEYPRQVQDNKLDGILIKHGCDTSQALQSWAKVPHYAELLKKNYSILEDHDQYLAYLVVMRKSEAELRRLLIQNKIDLKTKSPSILSLAVGWTSGLQILLNAGANPNDAILVAIWEDHLPSVELLIDNGCSLFGHLHQKNDVFFYANSISASSDMVCLLTQKLADRRLELVQAASREPTETCLKRHGRHKQQHVKPSPEYNAIEIFRQLEAHKVQVPISLWPYHHRDMTCALAKKLYSVGFCGIEERDRNGISPLVKTLIHLESPGNSNESILLAQWYLNKGSRLPRSWTYVDFLDRFRHFTDSVSACVWTTKESGICGPLNVFKQLHPEGVEQRDRCSCWCSTSGCIPVAIVLRLGYWGLTKFTNRQRWLFNLSRYSSLGLCLHKDTFADICRLEVFDRLGMVHTCSHRYHDYGVGDECYGGRGGGDDNNGEREEIQEEDRHLKQALDSYLDLYLSLLCAHTDRFESFWIAWWIALEYFLPFEVDDTGIYLCHPLKFDSPCDPQRYDKAQSHDGYGPNVEAITAFLADCIPQINSELREKFLGQFVSIKGEALAQSARFGWR</sequence>
<reference evidence="1 2" key="1">
    <citation type="submission" date="2017-06" db="EMBL/GenBank/DDBJ databases">
        <title>Comparative genomic analysis of Ambrosia Fusariam Clade fungi.</title>
        <authorList>
            <person name="Stajich J.E."/>
            <person name="Carrillo J."/>
            <person name="Kijimoto T."/>
            <person name="Eskalen A."/>
            <person name="O'Donnell K."/>
            <person name="Kasson M."/>
        </authorList>
    </citation>
    <scope>NUCLEOTIDE SEQUENCE [LARGE SCALE GENOMIC DNA]</scope>
    <source>
        <strain evidence="1 2">NRRL62584</strain>
    </source>
</reference>
<gene>
    <name evidence="1" type="ORF">CEP54_002507</name>
</gene>
<protein>
    <submittedName>
        <fullName evidence="1">Uncharacterized protein</fullName>
    </submittedName>
</protein>
<dbReference type="STRING" id="1325734.A0A428QUE1"/>
<dbReference type="OrthoDB" id="5242853at2759"/>
<keyword evidence="2" id="KW-1185">Reference proteome</keyword>
<dbReference type="Gene3D" id="1.25.40.20">
    <property type="entry name" value="Ankyrin repeat-containing domain"/>
    <property type="match status" value="1"/>
</dbReference>
<proteinExistence type="predicted"/>